<dbReference type="EMBL" id="CACRSJ010000106">
    <property type="protein sequence ID" value="VYS58159.1"/>
    <property type="molecule type" value="Genomic_DNA"/>
</dbReference>
<dbReference type="Proteomes" id="UP000434276">
    <property type="component" value="Unassembled WGS sequence"/>
</dbReference>
<evidence type="ECO:0000313" key="4">
    <source>
        <dbReference type="EMBL" id="VYS58159.1"/>
    </source>
</evidence>
<dbReference type="Proteomes" id="UP000426265">
    <property type="component" value="Unassembled WGS sequence"/>
</dbReference>
<dbReference type="KEGG" id="ath:AT3G21680"/>
<reference evidence="4 5" key="1">
    <citation type="submission" date="2019-11" db="EMBL/GenBank/DDBJ databases">
        <authorList>
            <person name="Jiao W.-B."/>
            <person name="Schneeberger K."/>
        </authorList>
    </citation>
    <scope>NUCLEOTIDE SEQUENCE [LARGE SCALE GENOMIC DNA]</scope>
    <source>
        <strain evidence="5">cv. An-1</strain>
        <strain evidence="6">cv. C24</strain>
    </source>
</reference>
<organism evidence="4 5">
    <name type="scientific">Arabidopsis thaliana</name>
    <name type="common">Mouse-ear cress</name>
    <dbReference type="NCBI Taxonomy" id="3702"/>
    <lineage>
        <taxon>Eukaryota</taxon>
        <taxon>Viridiplantae</taxon>
        <taxon>Streptophyta</taxon>
        <taxon>Embryophyta</taxon>
        <taxon>Tracheophyta</taxon>
        <taxon>Spermatophyta</taxon>
        <taxon>Magnoliopsida</taxon>
        <taxon>eudicotyledons</taxon>
        <taxon>Gunneridae</taxon>
        <taxon>Pentapetalae</taxon>
        <taxon>rosids</taxon>
        <taxon>malvids</taxon>
        <taxon>Brassicales</taxon>
        <taxon>Brassicaceae</taxon>
        <taxon>Camelineae</taxon>
        <taxon>Arabidopsis</taxon>
    </lineage>
</organism>
<dbReference type="AlphaFoldDB" id="A0A654F9F5"/>
<evidence type="ECO:0000256" key="1">
    <source>
        <dbReference type="SAM" id="MobiDB-lite"/>
    </source>
</evidence>
<evidence type="ECO:0000313" key="3">
    <source>
        <dbReference type="EMBL" id="CAA0383229.1"/>
    </source>
</evidence>
<dbReference type="OMA" id="ILSYNDQ"/>
<sequence>MGNCLRHDNGVARKEKDDLDPEPLVKLLEEGKTSFRGEEESERSTEEESKVVRIKVVVTKKELRQILGHKNGINSIQQLVHVLKDSGRNISMASYEEDEKEEGDENWRPTLESIPESHY</sequence>
<dbReference type="EMBL" id="CACSHJ010000089">
    <property type="protein sequence ID" value="CAA0383229.1"/>
    <property type="molecule type" value="Genomic_DNA"/>
</dbReference>
<gene>
    <name evidence="2" type="ordered locus">At3g21680</name>
    <name evidence="4" type="ORF">AN1_LOCUS13606</name>
    <name evidence="3" type="ORF">C24_LOCUS13444</name>
</gene>
<feature type="region of interest" description="Disordered" evidence="1">
    <location>
        <begin position="1"/>
        <end position="23"/>
    </location>
</feature>
<feature type="compositionally biased region" description="Acidic residues" evidence="1">
    <location>
        <begin position="95"/>
        <end position="104"/>
    </location>
</feature>
<feature type="region of interest" description="Disordered" evidence="1">
    <location>
        <begin position="94"/>
        <end position="119"/>
    </location>
</feature>
<protein>
    <submittedName>
        <fullName evidence="4">Uncharacterized protein</fullName>
    </submittedName>
</protein>
<evidence type="ECO:0000313" key="2">
    <source>
        <dbReference type="Araport" id="AT3G21680"/>
    </source>
</evidence>
<evidence type="ECO:0000313" key="6">
    <source>
        <dbReference type="Proteomes" id="UP000434276"/>
    </source>
</evidence>
<dbReference type="RefSeq" id="NP_001319612.1">
    <property type="nucleotide sequence ID" value="NM_001338548.1"/>
</dbReference>
<accession>A0A654F9F5</accession>
<feature type="compositionally biased region" description="Basic and acidic residues" evidence="1">
    <location>
        <begin position="1"/>
        <end position="17"/>
    </location>
</feature>
<dbReference type="GeneID" id="28719297"/>
<name>A0A654F9F5_ARATH</name>
<dbReference type="PANTHER" id="PTHR33647:SF5">
    <property type="entry name" value="OS01G0793900 PROTEIN"/>
    <property type="match status" value="1"/>
</dbReference>
<feature type="region of interest" description="Disordered" evidence="1">
    <location>
        <begin position="29"/>
        <end position="48"/>
    </location>
</feature>
<dbReference type="OrthoDB" id="1304043at2759"/>
<dbReference type="ExpressionAtlas" id="A0A654F9F5">
    <property type="expression patterns" value="baseline and differential"/>
</dbReference>
<dbReference type="PANTHER" id="PTHR33647">
    <property type="entry name" value="OS01G0793900 PROTEIN"/>
    <property type="match status" value="1"/>
</dbReference>
<evidence type="ECO:0000313" key="5">
    <source>
        <dbReference type="Proteomes" id="UP000426265"/>
    </source>
</evidence>
<proteinExistence type="predicted"/>
<dbReference type="Araport" id="AT3G21680"/>